<organism evidence="8 9">
    <name type="scientific">Prauserella marina</name>
    <dbReference type="NCBI Taxonomy" id="530584"/>
    <lineage>
        <taxon>Bacteria</taxon>
        <taxon>Bacillati</taxon>
        <taxon>Actinomycetota</taxon>
        <taxon>Actinomycetes</taxon>
        <taxon>Pseudonocardiales</taxon>
        <taxon>Pseudonocardiaceae</taxon>
        <taxon>Prauserella</taxon>
    </lineage>
</organism>
<dbReference type="Proteomes" id="UP000199494">
    <property type="component" value="Unassembled WGS sequence"/>
</dbReference>
<evidence type="ECO:0000259" key="6">
    <source>
        <dbReference type="Pfam" id="PF00441"/>
    </source>
</evidence>
<dbReference type="GO" id="GO:0003995">
    <property type="term" value="F:acyl-CoA dehydrogenase activity"/>
    <property type="evidence" value="ECO:0007669"/>
    <property type="project" value="TreeGrafter"/>
</dbReference>
<comment type="similarity">
    <text evidence="2">Belongs to the acyl-CoA dehydrogenase family.</text>
</comment>
<sequence>MRLVASEQDNDLTTMMRKLFAAECPTGLVRELGSEGASRFPARLWQALTDAGLFGLAFAEEHGGAGGTLPELGLCFQEAGRALCPTIVTNTVLFGLGVDRLGDAGQRSRHLTSLAEGKLRATTALWAAADAAVQAPGVRAARATSSGAWTVNGTLDWVPDTDLADVLLVAATVDAAADPGEPRRTVALVVDTSADGVGIEARPTRHGAWHRVVLSDVEVAAIDVMAGEDENGLSAEKLRALANTAVALGCLDLVGGAEAVLAATVEYTTSRHQFGRPIAGFQAAQHIVADMHIALGAARLAARSAVFWLGKGRCATRETAIARMHAASACRRVTLDAHQLHGGMGYVLDTDLHLWSERARSLGTFGGTADTAAGWLREEVGLD</sequence>
<dbReference type="AlphaFoldDB" id="A0A222VQS5"/>
<dbReference type="Gene3D" id="2.40.110.10">
    <property type="entry name" value="Butyryl-CoA Dehydrogenase, subunit A, domain 2"/>
    <property type="match status" value="1"/>
</dbReference>
<keyword evidence="4" id="KW-0274">FAD</keyword>
<dbReference type="Gene3D" id="1.10.540.10">
    <property type="entry name" value="Acyl-CoA dehydrogenase/oxidase, N-terminal domain"/>
    <property type="match status" value="1"/>
</dbReference>
<dbReference type="InterPro" id="IPR046373">
    <property type="entry name" value="Acyl-CoA_Oxase/DH_mid-dom_sf"/>
</dbReference>
<dbReference type="SUPFAM" id="SSF47203">
    <property type="entry name" value="Acyl-CoA dehydrogenase C-terminal domain-like"/>
    <property type="match status" value="1"/>
</dbReference>
<evidence type="ECO:0000256" key="2">
    <source>
        <dbReference type="ARBA" id="ARBA00009347"/>
    </source>
</evidence>
<keyword evidence="3" id="KW-0285">Flavoprotein</keyword>
<evidence type="ECO:0000259" key="7">
    <source>
        <dbReference type="Pfam" id="PF02771"/>
    </source>
</evidence>
<dbReference type="SUPFAM" id="SSF56645">
    <property type="entry name" value="Acyl-CoA dehydrogenase NM domain-like"/>
    <property type="match status" value="1"/>
</dbReference>
<evidence type="ECO:0000256" key="3">
    <source>
        <dbReference type="ARBA" id="ARBA00022630"/>
    </source>
</evidence>
<proteinExistence type="inferred from homology"/>
<evidence type="ECO:0000313" key="9">
    <source>
        <dbReference type="Proteomes" id="UP000199494"/>
    </source>
</evidence>
<dbReference type="RefSeq" id="WP_211323575.1">
    <property type="nucleotide sequence ID" value="NZ_CP016353.1"/>
</dbReference>
<dbReference type="STRING" id="530584.SAMN05421630_105261"/>
<dbReference type="InterPro" id="IPR013786">
    <property type="entry name" value="AcylCoA_DH/ox_N"/>
</dbReference>
<evidence type="ECO:0000313" key="8">
    <source>
        <dbReference type="EMBL" id="SDD03058.1"/>
    </source>
</evidence>
<dbReference type="InterPro" id="IPR009075">
    <property type="entry name" value="AcylCo_DH/oxidase_C"/>
</dbReference>
<gene>
    <name evidence="8" type="ORF">SAMN05421630_105261</name>
</gene>
<dbReference type="GO" id="GO:0050660">
    <property type="term" value="F:flavin adenine dinucleotide binding"/>
    <property type="evidence" value="ECO:0007669"/>
    <property type="project" value="InterPro"/>
</dbReference>
<feature type="domain" description="Acyl-CoA dehydrogenase/oxidase N-terminal" evidence="7">
    <location>
        <begin position="7"/>
        <end position="118"/>
    </location>
</feature>
<protein>
    <submittedName>
        <fullName evidence="8">Acyl-CoA dehydrogenase</fullName>
    </submittedName>
</protein>
<comment type="cofactor">
    <cofactor evidence="1">
        <name>FAD</name>
        <dbReference type="ChEBI" id="CHEBI:57692"/>
    </cofactor>
</comment>
<accession>A0A222VQS5</accession>
<dbReference type="InterPro" id="IPR037069">
    <property type="entry name" value="AcylCoA_DH/ox_N_sf"/>
</dbReference>
<dbReference type="Gene3D" id="1.20.140.10">
    <property type="entry name" value="Butyryl-CoA Dehydrogenase, subunit A, domain 3"/>
    <property type="match status" value="1"/>
</dbReference>
<dbReference type="PANTHER" id="PTHR43884:SF20">
    <property type="entry name" value="ACYL-COA DEHYDROGENASE FADE28"/>
    <property type="match status" value="1"/>
</dbReference>
<evidence type="ECO:0000256" key="1">
    <source>
        <dbReference type="ARBA" id="ARBA00001974"/>
    </source>
</evidence>
<reference evidence="8 9" key="1">
    <citation type="submission" date="2016-10" db="EMBL/GenBank/DDBJ databases">
        <authorList>
            <person name="de Groot N.N."/>
        </authorList>
    </citation>
    <scope>NUCLEOTIDE SEQUENCE [LARGE SCALE GENOMIC DNA]</scope>
    <source>
        <strain evidence="8 9">CGMCC 4.5506</strain>
    </source>
</reference>
<evidence type="ECO:0000256" key="5">
    <source>
        <dbReference type="ARBA" id="ARBA00023002"/>
    </source>
</evidence>
<dbReference type="PANTHER" id="PTHR43884">
    <property type="entry name" value="ACYL-COA DEHYDROGENASE"/>
    <property type="match status" value="1"/>
</dbReference>
<dbReference type="EMBL" id="FMZE01000005">
    <property type="protein sequence ID" value="SDD03058.1"/>
    <property type="molecule type" value="Genomic_DNA"/>
</dbReference>
<dbReference type="InterPro" id="IPR036250">
    <property type="entry name" value="AcylCo_DH-like_C"/>
</dbReference>
<evidence type="ECO:0000256" key="4">
    <source>
        <dbReference type="ARBA" id="ARBA00022827"/>
    </source>
</evidence>
<dbReference type="InterPro" id="IPR009100">
    <property type="entry name" value="AcylCoA_DH/oxidase_NM_dom_sf"/>
</dbReference>
<keyword evidence="5" id="KW-0560">Oxidoreductase</keyword>
<keyword evidence="9" id="KW-1185">Reference proteome</keyword>
<dbReference type="Pfam" id="PF00441">
    <property type="entry name" value="Acyl-CoA_dh_1"/>
    <property type="match status" value="1"/>
</dbReference>
<name>A0A222VQS5_9PSEU</name>
<dbReference type="KEGG" id="pmad:BAY61_16065"/>
<feature type="domain" description="Acyl-CoA dehydrogenase/oxidase C-terminal" evidence="6">
    <location>
        <begin position="252"/>
        <end position="371"/>
    </location>
</feature>
<dbReference type="Pfam" id="PF02771">
    <property type="entry name" value="Acyl-CoA_dh_N"/>
    <property type="match status" value="1"/>
</dbReference>